<dbReference type="Pfam" id="PF01490">
    <property type="entry name" value="Aa_trans"/>
    <property type="match status" value="1"/>
</dbReference>
<keyword evidence="8" id="KW-1185">Reference proteome</keyword>
<comment type="subcellular location">
    <subcellularLocation>
        <location evidence="1">Membrane</location>
        <topology evidence="1">Multi-pass membrane protein</topology>
    </subcellularLocation>
</comment>
<evidence type="ECO:0000256" key="3">
    <source>
        <dbReference type="ARBA" id="ARBA00022989"/>
    </source>
</evidence>
<evidence type="ECO:0000259" key="6">
    <source>
        <dbReference type="Pfam" id="PF01490"/>
    </source>
</evidence>
<dbReference type="InterPro" id="IPR013057">
    <property type="entry name" value="AA_transpt_TM"/>
</dbReference>
<accession>A0ABD1CSL9</accession>
<evidence type="ECO:0000313" key="8">
    <source>
        <dbReference type="Proteomes" id="UP001562425"/>
    </source>
</evidence>
<feature type="transmembrane region" description="Helical" evidence="5">
    <location>
        <begin position="382"/>
        <end position="402"/>
    </location>
</feature>
<feature type="transmembrane region" description="Helical" evidence="5">
    <location>
        <begin position="356"/>
        <end position="376"/>
    </location>
</feature>
<keyword evidence="2 5" id="KW-0812">Transmembrane</keyword>
<feature type="transmembrane region" description="Helical" evidence="5">
    <location>
        <begin position="239"/>
        <end position="259"/>
    </location>
</feature>
<gene>
    <name evidence="7" type="ORF">pipiens_014918</name>
</gene>
<dbReference type="EMBL" id="JBEHCU010009692">
    <property type="protein sequence ID" value="KAL1379421.1"/>
    <property type="molecule type" value="Genomic_DNA"/>
</dbReference>
<name>A0ABD1CSL9_CULPP</name>
<dbReference type="PANTHER" id="PTHR22950:SF494">
    <property type="entry name" value="GH04538P"/>
    <property type="match status" value="1"/>
</dbReference>
<feature type="transmembrane region" description="Helical" evidence="5">
    <location>
        <begin position="171"/>
        <end position="188"/>
    </location>
</feature>
<evidence type="ECO:0000256" key="4">
    <source>
        <dbReference type="ARBA" id="ARBA00023136"/>
    </source>
</evidence>
<evidence type="ECO:0000256" key="5">
    <source>
        <dbReference type="SAM" id="Phobius"/>
    </source>
</evidence>
<keyword evidence="4 5" id="KW-0472">Membrane</keyword>
<feature type="transmembrane region" description="Helical" evidence="5">
    <location>
        <begin position="423"/>
        <end position="448"/>
    </location>
</feature>
<sequence>MNSEQEKVPSFHMVAGRVPYSDQSEDEDYAPFEHRKVSKATSSLGTLIHLVKGSLGTGILAMPLAFKNGGLVFGLLGMVLVATIYAHCVHMLVGTAQKACKRSRIPVLGFAETAENVFANGPPGVRRFSGFAAAYIDYILLIVSFFSICVYLVFISTTLRDVLNYEFKLDWSIRIYILLTSAAIAIITQVRELKYLVPFSLIANTSIIVVFGITMVYVFKEPITFDDRRLWPEATNLPAFFGTAVYAIEGIGIVLPVENKMKHPQHFLHRFGVLNIAICSITILYNITGFFGYALYGEETKGSITLNLPNDQILAKSTQLLAAVAIIFTTGLYYYVPMEILWRKIGHRIPEARYNLAQAGIRFAILVANVGLAMLVPQLEPFIGFVGSIGSATLALMTPVVLDTIFRWPHDFGWMRWQLVKNAGLGLFALLILGVGTYFSMLDIIAIYE</sequence>
<feature type="transmembrane region" description="Helical" evidence="5">
    <location>
        <begin position="44"/>
        <end position="66"/>
    </location>
</feature>
<organism evidence="7 8">
    <name type="scientific">Culex pipiens pipiens</name>
    <name type="common">Northern house mosquito</name>
    <dbReference type="NCBI Taxonomy" id="38569"/>
    <lineage>
        <taxon>Eukaryota</taxon>
        <taxon>Metazoa</taxon>
        <taxon>Ecdysozoa</taxon>
        <taxon>Arthropoda</taxon>
        <taxon>Hexapoda</taxon>
        <taxon>Insecta</taxon>
        <taxon>Pterygota</taxon>
        <taxon>Neoptera</taxon>
        <taxon>Endopterygota</taxon>
        <taxon>Diptera</taxon>
        <taxon>Nematocera</taxon>
        <taxon>Culicoidea</taxon>
        <taxon>Culicidae</taxon>
        <taxon>Culicinae</taxon>
        <taxon>Culicini</taxon>
        <taxon>Culex</taxon>
        <taxon>Culex</taxon>
    </lineage>
</organism>
<feature type="transmembrane region" description="Helical" evidence="5">
    <location>
        <begin position="195"/>
        <end position="219"/>
    </location>
</feature>
<feature type="transmembrane region" description="Helical" evidence="5">
    <location>
        <begin position="72"/>
        <end position="93"/>
    </location>
</feature>
<feature type="transmembrane region" description="Helical" evidence="5">
    <location>
        <begin position="135"/>
        <end position="159"/>
    </location>
</feature>
<comment type="caution">
    <text evidence="7">The sequence shown here is derived from an EMBL/GenBank/DDBJ whole genome shotgun (WGS) entry which is preliminary data.</text>
</comment>
<dbReference type="AlphaFoldDB" id="A0ABD1CSL9"/>
<dbReference type="GO" id="GO:0016020">
    <property type="term" value="C:membrane"/>
    <property type="evidence" value="ECO:0007669"/>
    <property type="project" value="UniProtKB-SubCell"/>
</dbReference>
<feature type="domain" description="Amino acid transporter transmembrane" evidence="6">
    <location>
        <begin position="41"/>
        <end position="440"/>
    </location>
</feature>
<proteinExistence type="predicted"/>
<evidence type="ECO:0000256" key="1">
    <source>
        <dbReference type="ARBA" id="ARBA00004141"/>
    </source>
</evidence>
<evidence type="ECO:0000256" key="2">
    <source>
        <dbReference type="ARBA" id="ARBA00022692"/>
    </source>
</evidence>
<feature type="transmembrane region" description="Helical" evidence="5">
    <location>
        <begin position="271"/>
        <end position="293"/>
    </location>
</feature>
<feature type="transmembrane region" description="Helical" evidence="5">
    <location>
        <begin position="313"/>
        <end position="336"/>
    </location>
</feature>
<dbReference type="PANTHER" id="PTHR22950">
    <property type="entry name" value="AMINO ACID TRANSPORTER"/>
    <property type="match status" value="1"/>
</dbReference>
<protein>
    <recommendedName>
        <fullName evidence="6">Amino acid transporter transmembrane domain-containing protein</fullName>
    </recommendedName>
</protein>
<dbReference type="Proteomes" id="UP001562425">
    <property type="component" value="Unassembled WGS sequence"/>
</dbReference>
<evidence type="ECO:0000313" key="7">
    <source>
        <dbReference type="EMBL" id="KAL1379421.1"/>
    </source>
</evidence>
<keyword evidence="3 5" id="KW-1133">Transmembrane helix</keyword>
<reference evidence="7 8" key="1">
    <citation type="submission" date="2024-05" db="EMBL/GenBank/DDBJ databases">
        <title>Culex pipiens pipiens assembly and annotation.</title>
        <authorList>
            <person name="Alout H."/>
            <person name="Durand T."/>
        </authorList>
    </citation>
    <scope>NUCLEOTIDE SEQUENCE [LARGE SCALE GENOMIC DNA]</scope>
    <source>
        <strain evidence="7">HA-2024</strain>
        <tissue evidence="7">Whole body</tissue>
    </source>
</reference>